<keyword evidence="3" id="KW-0862">Zinc</keyword>
<evidence type="ECO:0000256" key="1">
    <source>
        <dbReference type="ARBA" id="ARBA00022478"/>
    </source>
</evidence>
<feature type="compositionally biased region" description="Acidic residues" evidence="5">
    <location>
        <begin position="87"/>
        <end position="136"/>
    </location>
</feature>
<gene>
    <name evidence="6" type="ORF">LCMAC202_05590</name>
</gene>
<dbReference type="GO" id="GO:0006351">
    <property type="term" value="P:DNA-templated transcription"/>
    <property type="evidence" value="ECO:0007669"/>
    <property type="project" value="InterPro"/>
</dbReference>
<dbReference type="GO" id="GO:0000428">
    <property type="term" value="C:DNA-directed RNA polymerase complex"/>
    <property type="evidence" value="ECO:0007669"/>
    <property type="project" value="UniProtKB-KW"/>
</dbReference>
<organism evidence="6">
    <name type="scientific">Marseillevirus LCMAC202</name>
    <dbReference type="NCBI Taxonomy" id="2506606"/>
    <lineage>
        <taxon>Viruses</taxon>
        <taxon>Varidnaviria</taxon>
        <taxon>Bamfordvirae</taxon>
        <taxon>Nucleocytoviricota</taxon>
        <taxon>Megaviricetes</taxon>
        <taxon>Pimascovirales</taxon>
        <taxon>Pimascovirales incertae sedis</taxon>
        <taxon>Marseilleviridae</taxon>
    </lineage>
</organism>
<proteinExistence type="predicted"/>
<evidence type="ECO:0000313" key="6">
    <source>
        <dbReference type="EMBL" id="QBK88197.1"/>
    </source>
</evidence>
<name>A0A481YZF9_9VIRU</name>
<dbReference type="GO" id="GO:0008270">
    <property type="term" value="F:zinc ion binding"/>
    <property type="evidence" value="ECO:0007669"/>
    <property type="project" value="TreeGrafter"/>
</dbReference>
<evidence type="ECO:0000256" key="2">
    <source>
        <dbReference type="ARBA" id="ARBA00022723"/>
    </source>
</evidence>
<dbReference type="EMBL" id="MK500378">
    <property type="protein sequence ID" value="QBK88197.1"/>
    <property type="molecule type" value="Genomic_DNA"/>
</dbReference>
<sequence length="136" mass="15729">MLIPVRCFTCNKVIGQLWNPYNDTVTKYLSSGVTEMEARGNALDDVGLRRQQYCCRRMLLSHVDVIDQLLLYSNNPGEKTAPKYVEELPEDYTEPDPEAADDDDTDAEEEYTEEEDYTLVPEEEEEEVQYSSEDEE</sequence>
<dbReference type="GO" id="GO:0003677">
    <property type="term" value="F:DNA binding"/>
    <property type="evidence" value="ECO:0007669"/>
    <property type="project" value="InterPro"/>
</dbReference>
<dbReference type="SUPFAM" id="SSF46924">
    <property type="entry name" value="RNA polymerase subunit RPB10"/>
    <property type="match status" value="1"/>
</dbReference>
<evidence type="ECO:0000256" key="4">
    <source>
        <dbReference type="ARBA" id="ARBA00023163"/>
    </source>
</evidence>
<dbReference type="InterPro" id="IPR000268">
    <property type="entry name" value="RPABC5/Rpb10"/>
</dbReference>
<dbReference type="PANTHER" id="PTHR23431">
    <property type="entry name" value="DNA-DIRECTED RNA POLYMERASES I, II, AND III SUBUNIT RPABC5 FAMILY MEMBER"/>
    <property type="match status" value="1"/>
</dbReference>
<dbReference type="PANTHER" id="PTHR23431:SF3">
    <property type="entry name" value="DNA-DIRECTED RNA POLYMERASES I, II, AND III SUBUNIT RPABC5"/>
    <property type="match status" value="1"/>
</dbReference>
<protein>
    <submittedName>
        <fullName evidence="6">RNA polymerases N/ 8 kDa subunit</fullName>
    </submittedName>
</protein>
<dbReference type="Gene3D" id="1.10.10.60">
    <property type="entry name" value="Homeodomain-like"/>
    <property type="match status" value="1"/>
</dbReference>
<evidence type="ECO:0000256" key="5">
    <source>
        <dbReference type="SAM" id="MobiDB-lite"/>
    </source>
</evidence>
<accession>A0A481YZF9</accession>
<dbReference type="GO" id="GO:0003899">
    <property type="term" value="F:DNA-directed RNA polymerase activity"/>
    <property type="evidence" value="ECO:0007669"/>
    <property type="project" value="InterPro"/>
</dbReference>
<keyword evidence="4" id="KW-0804">Transcription</keyword>
<reference evidence="6" key="1">
    <citation type="journal article" date="2019" name="MBio">
        <title>Virus Genomes from Deep Sea Sediments Expand the Ocean Megavirome and Support Independent Origins of Viral Gigantism.</title>
        <authorList>
            <person name="Backstrom D."/>
            <person name="Yutin N."/>
            <person name="Jorgensen S.L."/>
            <person name="Dharamshi J."/>
            <person name="Homa F."/>
            <person name="Zaremba-Niedwiedzka K."/>
            <person name="Spang A."/>
            <person name="Wolf Y.I."/>
            <person name="Koonin E.V."/>
            <person name="Ettema T.J."/>
        </authorList>
    </citation>
    <scope>NUCLEOTIDE SEQUENCE</scope>
</reference>
<keyword evidence="2" id="KW-0479">Metal-binding</keyword>
<dbReference type="InterPro" id="IPR023580">
    <property type="entry name" value="RNA_pol_su_RPB10"/>
</dbReference>
<evidence type="ECO:0000256" key="3">
    <source>
        <dbReference type="ARBA" id="ARBA00022833"/>
    </source>
</evidence>
<dbReference type="Pfam" id="PF01194">
    <property type="entry name" value="RNA_pol_N"/>
    <property type="match status" value="1"/>
</dbReference>
<feature type="region of interest" description="Disordered" evidence="5">
    <location>
        <begin position="74"/>
        <end position="136"/>
    </location>
</feature>
<keyword evidence="1" id="KW-0240">DNA-directed RNA polymerase</keyword>